<evidence type="ECO:0000313" key="2">
    <source>
        <dbReference type="Proteomes" id="UP000598775"/>
    </source>
</evidence>
<organism evidence="1 2">
    <name type="scientific">Subtercola lobariae</name>
    <dbReference type="NCBI Taxonomy" id="1588641"/>
    <lineage>
        <taxon>Bacteria</taxon>
        <taxon>Bacillati</taxon>
        <taxon>Actinomycetota</taxon>
        <taxon>Actinomycetes</taxon>
        <taxon>Micrococcales</taxon>
        <taxon>Microbacteriaceae</taxon>
        <taxon>Subtercola</taxon>
    </lineage>
</organism>
<gene>
    <name evidence="1" type="ORF">GCM10011399_13640</name>
</gene>
<dbReference type="PANTHER" id="PTHR42877:SF4">
    <property type="entry name" value="FAD_NAD(P)-BINDING DOMAIN-CONTAINING PROTEIN-RELATED"/>
    <property type="match status" value="1"/>
</dbReference>
<dbReference type="EMBL" id="BMGP01000002">
    <property type="protein sequence ID" value="GGF21246.1"/>
    <property type="molecule type" value="Genomic_DNA"/>
</dbReference>
<dbReference type="Proteomes" id="UP000598775">
    <property type="component" value="Unassembled WGS sequence"/>
</dbReference>
<dbReference type="Gene3D" id="3.50.50.60">
    <property type="entry name" value="FAD/NAD(P)-binding domain"/>
    <property type="match status" value="2"/>
</dbReference>
<dbReference type="PANTHER" id="PTHR42877">
    <property type="entry name" value="L-ORNITHINE N(5)-MONOOXYGENASE-RELATED"/>
    <property type="match status" value="1"/>
</dbReference>
<dbReference type="PROSITE" id="PS51257">
    <property type="entry name" value="PROKAR_LIPOPROTEIN"/>
    <property type="match status" value="1"/>
</dbReference>
<evidence type="ECO:0000313" key="1">
    <source>
        <dbReference type="EMBL" id="GGF21246.1"/>
    </source>
</evidence>
<reference evidence="1 2" key="1">
    <citation type="journal article" date="2014" name="Int. J. Syst. Evol. Microbiol.">
        <title>Complete genome sequence of Corynebacterium casei LMG S-19264T (=DSM 44701T), isolated from a smear-ripened cheese.</title>
        <authorList>
            <consortium name="US DOE Joint Genome Institute (JGI-PGF)"/>
            <person name="Walter F."/>
            <person name="Albersmeier A."/>
            <person name="Kalinowski J."/>
            <person name="Ruckert C."/>
        </authorList>
    </citation>
    <scope>NUCLEOTIDE SEQUENCE [LARGE SCALE GENOMIC DNA]</scope>
    <source>
        <strain evidence="1 2">CGMCC 1.12976</strain>
    </source>
</reference>
<dbReference type="InterPro" id="IPR036188">
    <property type="entry name" value="FAD/NAD-bd_sf"/>
</dbReference>
<dbReference type="GO" id="GO:0004497">
    <property type="term" value="F:monooxygenase activity"/>
    <property type="evidence" value="ECO:0007669"/>
    <property type="project" value="UniProtKB-KW"/>
</dbReference>
<sequence length="483" mass="53682">MTRHVRVAIIGAGFAGIGMACQLVMRGIDDFLILERAHEVGGTWRDNTYPGAACDIRSDLYSFSFAPNPDWEHTYGRQPEILDYLRRVATAYELYDRLSFGTQLMRAEWIDAEAHWLIETNHETFTANVLISGAGPLIDPVWPRIAGLSTFGGPAFHSAHWNHHIELAGKRIGVIGTGASAIQFVPELQKVAAQVTVFQRSAPWIVPRADHPTSAVRRQLYRRVPALQQASRRVLFARAESRFAGFRSRPVGAAFQAFAARYLRSQVTDPHLRAALMPDFHIGCKRILISSEYYHALTEPNVELATSAIDRVDGNDVITADGTRRTFDVLIAATGFNATHPPVSSLLVGRYGDTLAEAWQPHMSALRGTTVVDFPNLFLLLGPNTVLGHNSMIYIIESQIDYVLQALAGLSSLGARSLEPTPDAQASYNRTVQSSLKRSVWSTGCTSYYLDDDGRNTTIWPHRASAFRRALHSFDPTEYDFVR</sequence>
<dbReference type="RefSeq" id="WP_188675619.1">
    <property type="nucleotide sequence ID" value="NZ_BMGP01000002.1"/>
</dbReference>
<comment type="caution">
    <text evidence="1">The sequence shown here is derived from an EMBL/GenBank/DDBJ whole genome shotgun (WGS) entry which is preliminary data.</text>
</comment>
<dbReference type="Pfam" id="PF13738">
    <property type="entry name" value="Pyr_redox_3"/>
    <property type="match status" value="1"/>
</dbReference>
<dbReference type="PRINTS" id="PR00411">
    <property type="entry name" value="PNDRDTASEI"/>
</dbReference>
<dbReference type="SUPFAM" id="SSF51905">
    <property type="entry name" value="FAD/NAD(P)-binding domain"/>
    <property type="match status" value="1"/>
</dbReference>
<proteinExistence type="predicted"/>
<keyword evidence="2" id="KW-1185">Reference proteome</keyword>
<dbReference type="InterPro" id="IPR051209">
    <property type="entry name" value="FAD-bind_Monooxygenase_sf"/>
</dbReference>
<protein>
    <submittedName>
        <fullName evidence="1">Baeyer-Villiger monooxygenase</fullName>
    </submittedName>
</protein>
<name>A0A917B4K4_9MICO</name>
<keyword evidence="1" id="KW-0503">Monooxygenase</keyword>
<accession>A0A917B4K4</accession>
<keyword evidence="1" id="KW-0560">Oxidoreductase</keyword>
<dbReference type="AlphaFoldDB" id="A0A917B4K4"/>